<dbReference type="InterPro" id="IPR012340">
    <property type="entry name" value="NA-bd_OB-fold"/>
</dbReference>
<dbReference type="GO" id="GO:0003723">
    <property type="term" value="F:RNA binding"/>
    <property type="evidence" value="ECO:0007669"/>
    <property type="project" value="UniProtKB-KW"/>
</dbReference>
<evidence type="ECO:0000256" key="1">
    <source>
        <dbReference type="ARBA" id="ARBA00004496"/>
    </source>
</evidence>
<evidence type="ECO:0000256" key="9">
    <source>
        <dbReference type="ARBA" id="ARBA00030615"/>
    </source>
</evidence>
<feature type="domain" description="K Homology" evidence="10">
    <location>
        <begin position="136"/>
        <end position="182"/>
    </location>
</feature>
<gene>
    <name evidence="11" type="ORF">DASB73_024650</name>
</gene>
<dbReference type="InterPro" id="IPR037319">
    <property type="entry name" value="Rrp40_S1"/>
</dbReference>
<evidence type="ECO:0000256" key="6">
    <source>
        <dbReference type="ARBA" id="ARBA00022835"/>
    </source>
</evidence>
<dbReference type="PANTHER" id="PTHR21321">
    <property type="entry name" value="PNAS-3 RELATED"/>
    <property type="match status" value="1"/>
</dbReference>
<keyword evidence="12" id="KW-1185">Reference proteome</keyword>
<evidence type="ECO:0000313" key="11">
    <source>
        <dbReference type="EMBL" id="GMM51502.1"/>
    </source>
</evidence>
<dbReference type="EMBL" id="BTGC01000008">
    <property type="protein sequence ID" value="GMM51502.1"/>
    <property type="molecule type" value="Genomic_DNA"/>
</dbReference>
<dbReference type="InterPro" id="IPR004088">
    <property type="entry name" value="KH_dom_type_1"/>
</dbReference>
<dbReference type="GO" id="GO:0071051">
    <property type="term" value="P:poly(A)-dependent snoRNA 3'-end processing"/>
    <property type="evidence" value="ECO:0007669"/>
    <property type="project" value="TreeGrafter"/>
</dbReference>
<dbReference type="InterPro" id="IPR049469">
    <property type="entry name" value="RRP40_KH-I"/>
</dbReference>
<comment type="subcellular location">
    <subcellularLocation>
        <location evidence="1">Cytoplasm</location>
    </subcellularLocation>
    <subcellularLocation>
        <location evidence="2">Nucleus</location>
        <location evidence="2">Nucleolus</location>
    </subcellularLocation>
</comment>
<dbReference type="Pfam" id="PF21262">
    <property type="entry name" value="RRP40_S1"/>
    <property type="match status" value="1"/>
</dbReference>
<proteinExistence type="inferred from homology"/>
<dbReference type="GO" id="GO:0071034">
    <property type="term" value="P:CUT catabolic process"/>
    <property type="evidence" value="ECO:0007669"/>
    <property type="project" value="TreeGrafter"/>
</dbReference>
<evidence type="ECO:0000256" key="4">
    <source>
        <dbReference type="ARBA" id="ARBA00022490"/>
    </source>
</evidence>
<keyword evidence="6" id="KW-0271">Exosome</keyword>
<evidence type="ECO:0000313" key="12">
    <source>
        <dbReference type="Proteomes" id="UP001362899"/>
    </source>
</evidence>
<keyword evidence="7" id="KW-0694">RNA-binding</keyword>
<dbReference type="GO" id="GO:0071035">
    <property type="term" value="P:nuclear polyadenylation-dependent rRNA catabolic process"/>
    <property type="evidence" value="ECO:0007669"/>
    <property type="project" value="TreeGrafter"/>
</dbReference>
<keyword evidence="5" id="KW-0698">rRNA processing</keyword>
<dbReference type="Proteomes" id="UP001362899">
    <property type="component" value="Unassembled WGS sequence"/>
</dbReference>
<evidence type="ECO:0000256" key="5">
    <source>
        <dbReference type="ARBA" id="ARBA00022552"/>
    </source>
</evidence>
<dbReference type="Pfam" id="PF15985">
    <property type="entry name" value="KH_6"/>
    <property type="match status" value="1"/>
</dbReference>
<keyword evidence="4" id="KW-0963">Cytoplasm</keyword>
<name>A0AAV5RKI3_STABA</name>
<dbReference type="SUPFAM" id="SSF50249">
    <property type="entry name" value="Nucleic acid-binding proteins"/>
    <property type="match status" value="1"/>
</dbReference>
<dbReference type="GO" id="GO:0000177">
    <property type="term" value="C:cytoplasmic exosome (RNase complex)"/>
    <property type="evidence" value="ECO:0007669"/>
    <property type="project" value="TreeGrafter"/>
</dbReference>
<comment type="similarity">
    <text evidence="3">Belongs to the RRP40 family.</text>
</comment>
<comment type="caution">
    <text evidence="11">The sequence shown here is derived from an EMBL/GenBank/DDBJ whole genome shotgun (WGS) entry which is preliminary data.</text>
</comment>
<reference evidence="11 12" key="1">
    <citation type="journal article" date="2023" name="Elife">
        <title>Identification of key yeast species and microbe-microbe interactions impacting larval growth of Drosophila in the wild.</title>
        <authorList>
            <person name="Mure A."/>
            <person name="Sugiura Y."/>
            <person name="Maeda R."/>
            <person name="Honda K."/>
            <person name="Sakurai N."/>
            <person name="Takahashi Y."/>
            <person name="Watada M."/>
            <person name="Katoh T."/>
            <person name="Gotoh A."/>
            <person name="Gotoh Y."/>
            <person name="Taniguchi I."/>
            <person name="Nakamura K."/>
            <person name="Hayashi T."/>
            <person name="Katayama T."/>
            <person name="Uemura T."/>
            <person name="Hattori Y."/>
        </authorList>
    </citation>
    <scope>NUCLEOTIDE SEQUENCE [LARGE SCALE GENOMIC DNA]</scope>
    <source>
        <strain evidence="11 12">SB-73</strain>
    </source>
</reference>
<evidence type="ECO:0000256" key="7">
    <source>
        <dbReference type="ARBA" id="ARBA00022884"/>
    </source>
</evidence>
<evidence type="ECO:0000256" key="3">
    <source>
        <dbReference type="ARBA" id="ARBA00007841"/>
    </source>
</evidence>
<sequence>MAAVIPGDEVPNYEKYGPGIDSDRALVAGILQEQKNALLLNNNFKHYIPAKKDHVIGIVTQKGVDRLRVSLQNFTAPVYLDSLAFENATRRNRPNLQKGDVVYAQVISAERDTEAEIVCKDLQTGKSAGFGQLKEGNILNVSVGFARHLLFKGHPVLEELGAIYAYELAIGVNGRIWVKGSDIKATLLISQRILDENRIFRPSTYA</sequence>
<dbReference type="Gene3D" id="3.30.1370.10">
    <property type="entry name" value="K Homology domain, type 1"/>
    <property type="match status" value="1"/>
</dbReference>
<dbReference type="Gene3D" id="2.40.50.140">
    <property type="entry name" value="Nucleic acid-binding proteins"/>
    <property type="match status" value="1"/>
</dbReference>
<evidence type="ECO:0000256" key="2">
    <source>
        <dbReference type="ARBA" id="ARBA00004604"/>
    </source>
</evidence>
<dbReference type="SUPFAM" id="SSF54791">
    <property type="entry name" value="Eukaryotic type KH-domain (KH-domain type I)"/>
    <property type="match status" value="1"/>
</dbReference>
<evidence type="ECO:0000256" key="8">
    <source>
        <dbReference type="ARBA" id="ARBA00023242"/>
    </source>
</evidence>
<dbReference type="GO" id="GO:0005730">
    <property type="term" value="C:nucleolus"/>
    <property type="evidence" value="ECO:0007669"/>
    <property type="project" value="UniProtKB-SubCell"/>
</dbReference>
<dbReference type="InterPro" id="IPR036612">
    <property type="entry name" value="KH_dom_type_1_sf"/>
</dbReference>
<dbReference type="GO" id="GO:0071038">
    <property type="term" value="P:TRAMP-dependent tRNA surveillance pathway"/>
    <property type="evidence" value="ECO:0007669"/>
    <property type="project" value="TreeGrafter"/>
</dbReference>
<dbReference type="CDD" id="cd05790">
    <property type="entry name" value="S1_Rrp40"/>
    <property type="match status" value="1"/>
</dbReference>
<keyword evidence="8" id="KW-0539">Nucleus</keyword>
<dbReference type="CDD" id="cd22526">
    <property type="entry name" value="KH-I_Rrp40"/>
    <property type="match status" value="1"/>
</dbReference>
<evidence type="ECO:0000259" key="10">
    <source>
        <dbReference type="Pfam" id="PF15985"/>
    </source>
</evidence>
<dbReference type="PANTHER" id="PTHR21321:SF1">
    <property type="entry name" value="EXOSOME COMPLEX COMPONENT RRP40"/>
    <property type="match status" value="1"/>
</dbReference>
<protein>
    <recommendedName>
        <fullName evidence="9">Ribosomal RNA-processing protein 40</fullName>
    </recommendedName>
</protein>
<dbReference type="GO" id="GO:0034475">
    <property type="term" value="P:U4 snRNA 3'-end processing"/>
    <property type="evidence" value="ECO:0007669"/>
    <property type="project" value="TreeGrafter"/>
</dbReference>
<accession>A0AAV5RKI3</accession>
<dbReference type="GO" id="GO:0000467">
    <property type="term" value="P:exonucleolytic trimming to generate mature 3'-end of 5.8S rRNA from tricistronic rRNA transcript (SSU-rRNA, 5.8S rRNA, LSU-rRNA)"/>
    <property type="evidence" value="ECO:0007669"/>
    <property type="project" value="TreeGrafter"/>
</dbReference>
<dbReference type="FunFam" id="2.40.50.140:FF:000127">
    <property type="entry name" value="Exosome complex component RRP40"/>
    <property type="match status" value="1"/>
</dbReference>
<dbReference type="AlphaFoldDB" id="A0AAV5RKI3"/>
<dbReference type="GO" id="GO:0000176">
    <property type="term" value="C:nuclear exosome (RNase complex)"/>
    <property type="evidence" value="ECO:0007669"/>
    <property type="project" value="TreeGrafter"/>
</dbReference>
<dbReference type="InterPro" id="IPR026699">
    <property type="entry name" value="Exosome_RNA_bind1/RRP40/RRP4"/>
</dbReference>
<organism evidence="11 12">
    <name type="scientific">Starmerella bacillaris</name>
    <name type="common">Yeast</name>
    <name type="synonym">Candida zemplinina</name>
    <dbReference type="NCBI Taxonomy" id="1247836"/>
    <lineage>
        <taxon>Eukaryota</taxon>
        <taxon>Fungi</taxon>
        <taxon>Dikarya</taxon>
        <taxon>Ascomycota</taxon>
        <taxon>Saccharomycotina</taxon>
        <taxon>Dipodascomycetes</taxon>
        <taxon>Dipodascales</taxon>
        <taxon>Trichomonascaceae</taxon>
        <taxon>Starmerella</taxon>
    </lineage>
</organism>